<dbReference type="eggNOG" id="KOG0385">
    <property type="taxonomic scope" value="Eukaryota"/>
</dbReference>
<dbReference type="KEGG" id="cvr:CHLNCDRAFT_13557"/>
<reference evidence="2 3" key="1">
    <citation type="journal article" date="2010" name="Plant Cell">
        <title>The Chlorella variabilis NC64A genome reveals adaptation to photosymbiosis, coevolution with viruses, and cryptic sex.</title>
        <authorList>
            <person name="Blanc G."/>
            <person name="Duncan G."/>
            <person name="Agarkova I."/>
            <person name="Borodovsky M."/>
            <person name="Gurnon J."/>
            <person name="Kuo A."/>
            <person name="Lindquist E."/>
            <person name="Lucas S."/>
            <person name="Pangilinan J."/>
            <person name="Polle J."/>
            <person name="Salamov A."/>
            <person name="Terry A."/>
            <person name="Yamada T."/>
            <person name="Dunigan D.D."/>
            <person name="Grigoriev I.V."/>
            <person name="Claverie J.M."/>
            <person name="Van Etten J.L."/>
        </authorList>
    </citation>
    <scope>NUCLEOTIDE SEQUENCE [LARGE SCALE GENOMIC DNA]</scope>
    <source>
        <strain evidence="2 3">NC64A</strain>
    </source>
</reference>
<dbReference type="PANTHER" id="PTHR10799">
    <property type="entry name" value="SNF2/RAD54 HELICASE FAMILY"/>
    <property type="match status" value="1"/>
</dbReference>
<name>E1ZMP7_CHLVA</name>
<dbReference type="OMA" id="REMAKWA"/>
<keyword evidence="3" id="KW-1185">Reference proteome</keyword>
<feature type="domain" description="Helicase ATP-binding" evidence="1">
    <location>
        <begin position="6"/>
        <end position="130"/>
    </location>
</feature>
<dbReference type="InterPro" id="IPR000330">
    <property type="entry name" value="SNF2_N"/>
</dbReference>
<dbReference type="InParanoid" id="E1ZMP7"/>
<organism evidence="3">
    <name type="scientific">Chlorella variabilis</name>
    <name type="common">Green alga</name>
    <dbReference type="NCBI Taxonomy" id="554065"/>
    <lineage>
        <taxon>Eukaryota</taxon>
        <taxon>Viridiplantae</taxon>
        <taxon>Chlorophyta</taxon>
        <taxon>core chlorophytes</taxon>
        <taxon>Trebouxiophyceae</taxon>
        <taxon>Chlorellales</taxon>
        <taxon>Chlorellaceae</taxon>
        <taxon>Chlorella clade</taxon>
        <taxon>Chlorella</taxon>
    </lineage>
</organism>
<dbReference type="OrthoDB" id="513011at2759"/>
<dbReference type="CDD" id="cd17919">
    <property type="entry name" value="DEXHc_Snf"/>
    <property type="match status" value="1"/>
</dbReference>
<dbReference type="PROSITE" id="PS51192">
    <property type="entry name" value="HELICASE_ATP_BIND_1"/>
    <property type="match status" value="1"/>
</dbReference>
<dbReference type="EMBL" id="GL433854">
    <property type="protein sequence ID" value="EFN52834.1"/>
    <property type="molecule type" value="Genomic_DNA"/>
</dbReference>
<gene>
    <name evidence="2" type="ORF">CHLNCDRAFT_13557</name>
</gene>
<dbReference type="STRING" id="554065.E1ZMP7"/>
<dbReference type="Gene3D" id="3.40.50.10810">
    <property type="entry name" value="Tandem AAA-ATPase domain"/>
    <property type="match status" value="1"/>
</dbReference>
<feature type="non-terminal residue" evidence="2">
    <location>
        <position position="130"/>
    </location>
</feature>
<proteinExistence type="predicted"/>
<dbReference type="InterPro" id="IPR027417">
    <property type="entry name" value="P-loop_NTPase"/>
</dbReference>
<accession>E1ZMP7</accession>
<protein>
    <recommendedName>
        <fullName evidence="1">Helicase ATP-binding domain-containing protein</fullName>
    </recommendedName>
</protein>
<dbReference type="InterPro" id="IPR038718">
    <property type="entry name" value="SNF2-like_sf"/>
</dbReference>
<sequence length="130" mass="14354">GVGWALGKLRGGMSVILGDEMGLGKTIQAAVFLQARVYMRVRGLTTGPVAVVVPLSTFGSWEREMAKWAPGLEVLSYSGHQEARALIRKQTSLIPRFHVMLTTYDVVIRDAPMLKRFDWSALIIDEGHSL</sequence>
<dbReference type="InterPro" id="IPR014001">
    <property type="entry name" value="Helicase_ATP-bd"/>
</dbReference>
<dbReference type="SUPFAM" id="SSF52540">
    <property type="entry name" value="P-loop containing nucleoside triphosphate hydrolases"/>
    <property type="match status" value="1"/>
</dbReference>
<dbReference type="RefSeq" id="XP_005844936.1">
    <property type="nucleotide sequence ID" value="XM_005844874.1"/>
</dbReference>
<feature type="non-terminal residue" evidence="2">
    <location>
        <position position="1"/>
    </location>
</feature>
<dbReference type="GO" id="GO:0005524">
    <property type="term" value="F:ATP binding"/>
    <property type="evidence" value="ECO:0007669"/>
    <property type="project" value="InterPro"/>
</dbReference>
<evidence type="ECO:0000259" key="1">
    <source>
        <dbReference type="PROSITE" id="PS51192"/>
    </source>
</evidence>
<dbReference type="AlphaFoldDB" id="E1ZMP7"/>
<dbReference type="Pfam" id="PF00176">
    <property type="entry name" value="SNF2-rel_dom"/>
    <property type="match status" value="1"/>
</dbReference>
<evidence type="ECO:0000313" key="3">
    <source>
        <dbReference type="Proteomes" id="UP000008141"/>
    </source>
</evidence>
<dbReference type="GeneID" id="17352171"/>
<dbReference type="Proteomes" id="UP000008141">
    <property type="component" value="Unassembled WGS sequence"/>
</dbReference>
<evidence type="ECO:0000313" key="2">
    <source>
        <dbReference type="EMBL" id="EFN52834.1"/>
    </source>
</evidence>